<accession>A0A5A7Q8G4</accession>
<feature type="region of interest" description="Disordered" evidence="1">
    <location>
        <begin position="67"/>
        <end position="89"/>
    </location>
</feature>
<sequence length="125" mass="14346">MDVKGGQFGAHFSRVSIKTEILSNLAVKKNLCFCWKKIRDRYSGSNLGMEIIMIGKRIRDVLSTENDDADVVESHQDDSDDETQAPDTMDMDLKIQELQEKHIADEIYEDIEIRGTTLFLEKNHI</sequence>
<organism evidence="2 3">
    <name type="scientific">Striga asiatica</name>
    <name type="common">Asiatic witchweed</name>
    <name type="synonym">Buchnera asiatica</name>
    <dbReference type="NCBI Taxonomy" id="4170"/>
    <lineage>
        <taxon>Eukaryota</taxon>
        <taxon>Viridiplantae</taxon>
        <taxon>Streptophyta</taxon>
        <taxon>Embryophyta</taxon>
        <taxon>Tracheophyta</taxon>
        <taxon>Spermatophyta</taxon>
        <taxon>Magnoliopsida</taxon>
        <taxon>eudicotyledons</taxon>
        <taxon>Gunneridae</taxon>
        <taxon>Pentapetalae</taxon>
        <taxon>asterids</taxon>
        <taxon>lamiids</taxon>
        <taxon>Lamiales</taxon>
        <taxon>Orobanchaceae</taxon>
        <taxon>Buchnereae</taxon>
        <taxon>Striga</taxon>
    </lineage>
</organism>
<keyword evidence="3" id="KW-1185">Reference proteome</keyword>
<reference evidence="3" key="1">
    <citation type="journal article" date="2019" name="Curr. Biol.">
        <title>Genome Sequence of Striga asiatica Provides Insight into the Evolution of Plant Parasitism.</title>
        <authorList>
            <person name="Yoshida S."/>
            <person name="Kim S."/>
            <person name="Wafula E.K."/>
            <person name="Tanskanen J."/>
            <person name="Kim Y.M."/>
            <person name="Honaas L."/>
            <person name="Yang Z."/>
            <person name="Spallek T."/>
            <person name="Conn C.E."/>
            <person name="Ichihashi Y."/>
            <person name="Cheong K."/>
            <person name="Cui S."/>
            <person name="Der J.P."/>
            <person name="Gundlach H."/>
            <person name="Jiao Y."/>
            <person name="Hori C."/>
            <person name="Ishida J.K."/>
            <person name="Kasahara H."/>
            <person name="Kiba T."/>
            <person name="Kim M.S."/>
            <person name="Koo N."/>
            <person name="Laohavisit A."/>
            <person name="Lee Y.H."/>
            <person name="Lumba S."/>
            <person name="McCourt P."/>
            <person name="Mortimer J.C."/>
            <person name="Mutuku J.M."/>
            <person name="Nomura T."/>
            <person name="Sasaki-Sekimoto Y."/>
            <person name="Seto Y."/>
            <person name="Wang Y."/>
            <person name="Wakatake T."/>
            <person name="Sakakibara H."/>
            <person name="Demura T."/>
            <person name="Yamaguchi S."/>
            <person name="Yoneyama K."/>
            <person name="Manabe R.I."/>
            <person name="Nelson D.C."/>
            <person name="Schulman A.H."/>
            <person name="Timko M.P."/>
            <person name="dePamphilis C.W."/>
            <person name="Choi D."/>
            <person name="Shirasu K."/>
        </authorList>
    </citation>
    <scope>NUCLEOTIDE SEQUENCE [LARGE SCALE GENOMIC DNA]</scope>
    <source>
        <strain evidence="3">cv. UVA1</strain>
    </source>
</reference>
<dbReference type="AlphaFoldDB" id="A0A5A7Q8G4"/>
<proteinExistence type="predicted"/>
<evidence type="ECO:0000256" key="1">
    <source>
        <dbReference type="SAM" id="MobiDB-lite"/>
    </source>
</evidence>
<gene>
    <name evidence="2" type="ORF">STAS_17954</name>
</gene>
<evidence type="ECO:0000313" key="3">
    <source>
        <dbReference type="Proteomes" id="UP000325081"/>
    </source>
</evidence>
<dbReference type="Proteomes" id="UP000325081">
    <property type="component" value="Unassembled WGS sequence"/>
</dbReference>
<dbReference type="EMBL" id="BKCP01006071">
    <property type="protein sequence ID" value="GER41248.1"/>
    <property type="molecule type" value="Genomic_DNA"/>
</dbReference>
<comment type="caution">
    <text evidence="2">The sequence shown here is derived from an EMBL/GenBank/DDBJ whole genome shotgun (WGS) entry which is preliminary data.</text>
</comment>
<name>A0A5A7Q8G4_STRAF</name>
<protein>
    <submittedName>
        <fullName evidence="2">Sodium/calcium exchanger 1</fullName>
    </submittedName>
</protein>
<evidence type="ECO:0000313" key="2">
    <source>
        <dbReference type="EMBL" id="GER41248.1"/>
    </source>
</evidence>